<evidence type="ECO:0000256" key="2">
    <source>
        <dbReference type="ARBA" id="ARBA00022692"/>
    </source>
</evidence>
<dbReference type="Gene3D" id="3.30.750.24">
    <property type="entry name" value="STAS domain"/>
    <property type="match status" value="1"/>
</dbReference>
<dbReference type="CDD" id="cd07042">
    <property type="entry name" value="STAS_SulP_like_sulfate_transporter"/>
    <property type="match status" value="1"/>
</dbReference>
<dbReference type="OrthoDB" id="9771198at2"/>
<dbReference type="PANTHER" id="PTHR43310:SF1">
    <property type="entry name" value="SULFATE TRANSPORTER YBAR-RELATED"/>
    <property type="match status" value="1"/>
</dbReference>
<feature type="transmembrane region" description="Helical" evidence="5">
    <location>
        <begin position="342"/>
        <end position="375"/>
    </location>
</feature>
<evidence type="ECO:0000256" key="3">
    <source>
        <dbReference type="ARBA" id="ARBA00022989"/>
    </source>
</evidence>
<feature type="transmembrane region" description="Helical" evidence="5">
    <location>
        <begin position="395"/>
        <end position="424"/>
    </location>
</feature>
<dbReference type="Pfam" id="PF01740">
    <property type="entry name" value="STAS"/>
    <property type="match status" value="1"/>
</dbReference>
<dbReference type="AlphaFoldDB" id="A0A7Z0CIG9"/>
<evidence type="ECO:0000256" key="5">
    <source>
        <dbReference type="SAM" id="Phobius"/>
    </source>
</evidence>
<keyword evidence="2 5" id="KW-0812">Transmembrane</keyword>
<dbReference type="EMBL" id="JACBZO010000001">
    <property type="protein sequence ID" value="NYI39958.1"/>
    <property type="molecule type" value="Genomic_DNA"/>
</dbReference>
<dbReference type="InterPro" id="IPR052706">
    <property type="entry name" value="Membrane-Transporter-like"/>
</dbReference>
<sequence length="529" mass="56091">MAPTTRAQEADINTLVTAGIADRTPTGVPEVTNAWGEVWDPRTWRRQAWMSPRIARTEILSGLVVALALIPEAISFSIIAGVDPRVGLFASFTMAIAISFLGGRPAMISAATASIALVVAPLGRDHGLEYLIAAVILGGIIQVVLAVLGVAKLMRFIPRSVMVGFVNALAILIFLAQVPHLTNVSWVVYPLVLSALAIITYFPRLTAAVPAPLVAIVLLTIVTTAFAVAVPTVGDEGKLPQGLPSLLWPGVPFTVDTLRIVFPFALGVALVGLLESLLTAKLVDDITDSHSDKTREAWGQGAANIITGFFGGMGGCAMIGQTMINVKAGRARTRLSTFMAGVFLLVLILVLGDLVAAIPMAALVAVMIYVSWATFDWHSIQLSTLRRMPKSETGVMLTTVGVVVFTHNLAYGVVAGVILASVLFARRVAHLANVEGLPIEGDTRVYKVTGELFFASSNDLFSQFDYAGDPANVIIDMSDSHVWDASTVAALDSIVYKYARHGTTVSIDGLNEASLAIHDRMSGNLGASH</sequence>
<organism evidence="7 8">
    <name type="scientific">Demequina lutea</name>
    <dbReference type="NCBI Taxonomy" id="431489"/>
    <lineage>
        <taxon>Bacteria</taxon>
        <taxon>Bacillati</taxon>
        <taxon>Actinomycetota</taxon>
        <taxon>Actinomycetes</taxon>
        <taxon>Micrococcales</taxon>
        <taxon>Demequinaceae</taxon>
        <taxon>Demequina</taxon>
    </lineage>
</organism>
<proteinExistence type="predicted"/>
<dbReference type="InterPro" id="IPR036513">
    <property type="entry name" value="STAS_dom_sf"/>
</dbReference>
<dbReference type="PROSITE" id="PS50801">
    <property type="entry name" value="STAS"/>
    <property type="match status" value="1"/>
</dbReference>
<evidence type="ECO:0000256" key="4">
    <source>
        <dbReference type="ARBA" id="ARBA00023136"/>
    </source>
</evidence>
<comment type="subcellular location">
    <subcellularLocation>
        <location evidence="1">Membrane</location>
        <topology evidence="1">Multi-pass membrane protein</topology>
    </subcellularLocation>
</comment>
<feature type="transmembrane region" description="Helical" evidence="5">
    <location>
        <begin position="107"/>
        <end position="124"/>
    </location>
</feature>
<gene>
    <name evidence="7" type="ORF">BKA03_000077</name>
</gene>
<dbReference type="InterPro" id="IPR002645">
    <property type="entry name" value="STAS_dom"/>
</dbReference>
<feature type="transmembrane region" description="Helical" evidence="5">
    <location>
        <begin position="130"/>
        <end position="148"/>
    </location>
</feature>
<dbReference type="Pfam" id="PF00916">
    <property type="entry name" value="Sulfate_transp"/>
    <property type="match status" value="1"/>
</dbReference>
<dbReference type="InterPro" id="IPR011547">
    <property type="entry name" value="SLC26A/SulP_dom"/>
</dbReference>
<feature type="transmembrane region" description="Helical" evidence="5">
    <location>
        <begin position="214"/>
        <end position="233"/>
    </location>
</feature>
<dbReference type="Proteomes" id="UP000547973">
    <property type="component" value="Unassembled WGS sequence"/>
</dbReference>
<evidence type="ECO:0000313" key="8">
    <source>
        <dbReference type="Proteomes" id="UP000547973"/>
    </source>
</evidence>
<feature type="transmembrane region" description="Helical" evidence="5">
    <location>
        <begin position="59"/>
        <end position="80"/>
    </location>
</feature>
<dbReference type="GO" id="GO:0016020">
    <property type="term" value="C:membrane"/>
    <property type="evidence" value="ECO:0007669"/>
    <property type="project" value="UniProtKB-SubCell"/>
</dbReference>
<dbReference type="SUPFAM" id="SSF52091">
    <property type="entry name" value="SpoIIaa-like"/>
    <property type="match status" value="1"/>
</dbReference>
<keyword evidence="4 5" id="KW-0472">Membrane</keyword>
<accession>A0A7Z0CIG9</accession>
<keyword evidence="8" id="KW-1185">Reference proteome</keyword>
<keyword evidence="3 5" id="KW-1133">Transmembrane helix</keyword>
<evidence type="ECO:0000259" key="6">
    <source>
        <dbReference type="PROSITE" id="PS50801"/>
    </source>
</evidence>
<feature type="transmembrane region" description="Helical" evidence="5">
    <location>
        <begin position="160"/>
        <end position="178"/>
    </location>
</feature>
<feature type="transmembrane region" description="Helical" evidence="5">
    <location>
        <begin position="253"/>
        <end position="274"/>
    </location>
</feature>
<evidence type="ECO:0000256" key="1">
    <source>
        <dbReference type="ARBA" id="ARBA00004141"/>
    </source>
</evidence>
<comment type="caution">
    <text evidence="7">The sequence shown here is derived from an EMBL/GenBank/DDBJ whole genome shotgun (WGS) entry which is preliminary data.</text>
</comment>
<protein>
    <submittedName>
        <fullName evidence="7">SulP family sulfate permease</fullName>
    </submittedName>
</protein>
<feature type="transmembrane region" description="Helical" evidence="5">
    <location>
        <begin position="184"/>
        <end position="202"/>
    </location>
</feature>
<dbReference type="PANTHER" id="PTHR43310">
    <property type="entry name" value="SULFATE TRANSPORTER YBAR-RELATED"/>
    <property type="match status" value="1"/>
</dbReference>
<name>A0A7Z0CIG9_9MICO</name>
<reference evidence="7 8" key="1">
    <citation type="submission" date="2020-07" db="EMBL/GenBank/DDBJ databases">
        <title>Sequencing the genomes of 1000 actinobacteria strains.</title>
        <authorList>
            <person name="Klenk H.-P."/>
        </authorList>
    </citation>
    <scope>NUCLEOTIDE SEQUENCE [LARGE SCALE GENOMIC DNA]</scope>
    <source>
        <strain evidence="7 8">DSM 19970</strain>
    </source>
</reference>
<feature type="domain" description="STAS" evidence="6">
    <location>
        <begin position="445"/>
        <end position="515"/>
    </location>
</feature>
<evidence type="ECO:0000313" key="7">
    <source>
        <dbReference type="EMBL" id="NYI39958.1"/>
    </source>
</evidence>